<reference evidence="7 8" key="1">
    <citation type="submission" date="2018-03" db="EMBL/GenBank/DDBJ databases">
        <title>The ancient ancestry and fast evolution of plastids.</title>
        <authorList>
            <person name="Moore K.R."/>
            <person name="Magnabosco C."/>
            <person name="Momper L."/>
            <person name="Gold D.A."/>
            <person name="Bosak T."/>
            <person name="Fournier G.P."/>
        </authorList>
    </citation>
    <scope>NUCLEOTIDE SEQUENCE [LARGE SCALE GENOMIC DNA]</scope>
    <source>
        <strain evidence="7 8">CCALA 015</strain>
    </source>
</reference>
<evidence type="ECO:0000256" key="3">
    <source>
        <dbReference type="ARBA" id="ARBA00013368"/>
    </source>
</evidence>
<feature type="region of interest" description="Disordered" evidence="5">
    <location>
        <begin position="214"/>
        <end position="246"/>
    </location>
</feature>
<keyword evidence="4" id="KW-0175">Coiled coil</keyword>
<dbReference type="PANTHER" id="PTHR32114">
    <property type="entry name" value="ABC TRANSPORTER ABCH.3"/>
    <property type="match status" value="1"/>
</dbReference>
<evidence type="ECO:0000256" key="2">
    <source>
        <dbReference type="ARBA" id="ARBA00011322"/>
    </source>
</evidence>
<name>A0ABX5F7H8_9CHRO</name>
<dbReference type="InterPro" id="IPR027417">
    <property type="entry name" value="P-loop_NTPase"/>
</dbReference>
<evidence type="ECO:0000256" key="5">
    <source>
        <dbReference type="SAM" id="MobiDB-lite"/>
    </source>
</evidence>
<evidence type="ECO:0000256" key="4">
    <source>
        <dbReference type="SAM" id="Coils"/>
    </source>
</evidence>
<feature type="coiled-coil region" evidence="4">
    <location>
        <begin position="431"/>
        <end position="478"/>
    </location>
</feature>
<evidence type="ECO:0000259" key="6">
    <source>
        <dbReference type="Pfam" id="PF13476"/>
    </source>
</evidence>
<protein>
    <recommendedName>
        <fullName evidence="3">Nuclease SbcCD subunit C</fullName>
    </recommendedName>
</protein>
<evidence type="ECO:0000313" key="7">
    <source>
        <dbReference type="EMBL" id="PSB37557.1"/>
    </source>
</evidence>
<comment type="subunit">
    <text evidence="2">Heterodimer of SbcC and SbcD.</text>
</comment>
<comment type="caution">
    <text evidence="7">The sequence shown here is derived from an EMBL/GenBank/DDBJ whole genome shotgun (WGS) entry which is preliminary data.</text>
</comment>
<dbReference type="EMBL" id="PVWP01000005">
    <property type="protein sequence ID" value="PSB37557.1"/>
    <property type="molecule type" value="Genomic_DNA"/>
</dbReference>
<gene>
    <name evidence="7" type="ORF">C7B81_08570</name>
</gene>
<dbReference type="PANTHER" id="PTHR32114:SF2">
    <property type="entry name" value="ABC TRANSPORTER ABCH.3"/>
    <property type="match status" value="1"/>
</dbReference>
<comment type="similarity">
    <text evidence="1">Belongs to the SMC family. SbcC subfamily.</text>
</comment>
<dbReference type="InterPro" id="IPR038729">
    <property type="entry name" value="Rad50/SbcC_AAA"/>
</dbReference>
<sequence length="1010" mass="105988">MKPHRLAIEAFGPYADPVAVDFDALATEGLFLIHGTTGAGKTFLLDALCFALYGEVSGDRSVKGLRSDHAAPGAVPRVSLEFSCGAARYRVERTPAHTAVKARGQGTTEKPAQAVLFRLDAGSPERAVAAKTTEVTREVEHLVGLSAAQFRQVILLPQGRFAEVLRARAEEREALLKTLFDTEIYERAGWWLEERAREARQLALEQAREQEVRRRRAADAWAPHAPEPPDGAEPSQEPPPPPADQAGLEALVADIAAVVQGTEASLREATAGLQAAQTTQATLAAEADRWDRRAAAAARLGELEAKQETVEAYRQKLALAEQAERLRSSLGAEQEARRALALVERDLGQRLGAAVRARDGARALPESVRRLDLTALPSAEDLAAAGADLAARGAEVRELARKAEEAAQAGAAGAAASQRAGEAEAGRATAVARLERLAGEQERELALLVQARSARDQLEGLQRAAREAEGRAVAAEAIAPARERQIAAEVARNAADRDVNTAAAGLNELRRRQIEGMAARLAGGLAAGAPCPVCGATDHPAPARPSADAVGDGAIAAAERTLAAATQAAQAAAVALANAQAALAAVLEKAGDGPDPLAARQAAVSAAAAQLAAQALADGLPALEQRTADREQQRQQLAQAIEAAATAIALESRAAAEASQRQRALAEQVTRELGEGLEPGVVLRGFGPLEAALQALVAGAGAHTRATSALEQASRRLGQELAASPFATAADAATALQEESWRQKLVERIAAYEAEVIEQRNLLAAPDLADLPETRPDTAAALEAVTHADAARTRAVECHSEARAAQREITRLAADHRAGDADLAAKQERADRISAVASRCQGKAAPWISLQRWVLSAYLADICGYANQRLTLMTSGRYQLRLTDEGGHGGRKAGLGLRVLDAYTGEEREVSSLSGGETFQASLALALGVADTVQAHAGGVPLEALFIDEGFGSLDPDNLQLAMDELDRLREGGRMIGLISHVGALRERIRGGIEVIAGDRGSSLRVGVTA</sequence>
<feature type="domain" description="Rad50/SbcC-type AAA" evidence="6">
    <location>
        <begin position="5"/>
        <end position="192"/>
    </location>
</feature>
<dbReference type="Pfam" id="PF13476">
    <property type="entry name" value="AAA_23"/>
    <property type="match status" value="1"/>
</dbReference>
<dbReference type="Pfam" id="PF13558">
    <property type="entry name" value="SbcC_Walker_B"/>
    <property type="match status" value="1"/>
</dbReference>
<dbReference type="SUPFAM" id="SSF52540">
    <property type="entry name" value="P-loop containing nucleoside triphosphate hydrolases"/>
    <property type="match status" value="1"/>
</dbReference>
<keyword evidence="8" id="KW-1185">Reference proteome</keyword>
<organism evidence="7 8">
    <name type="scientific">Aphanothece cf. minutissima CCALA 015</name>
    <dbReference type="NCBI Taxonomy" id="2107695"/>
    <lineage>
        <taxon>Bacteria</taxon>
        <taxon>Bacillati</taxon>
        <taxon>Cyanobacteriota</taxon>
        <taxon>Cyanophyceae</taxon>
        <taxon>Oscillatoriophycideae</taxon>
        <taxon>Chroococcales</taxon>
        <taxon>Aphanothecaceae</taxon>
        <taxon>Aphanothece</taxon>
    </lineage>
</organism>
<dbReference type="Gene3D" id="3.40.50.300">
    <property type="entry name" value="P-loop containing nucleotide triphosphate hydrolases"/>
    <property type="match status" value="2"/>
</dbReference>
<feature type="compositionally biased region" description="Pro residues" evidence="5">
    <location>
        <begin position="225"/>
        <end position="243"/>
    </location>
</feature>
<accession>A0ABX5F7H8</accession>
<dbReference type="RefSeq" id="WP_106220848.1">
    <property type="nucleotide sequence ID" value="NZ_PVWP01000005.1"/>
</dbReference>
<proteinExistence type="inferred from homology"/>
<evidence type="ECO:0000313" key="8">
    <source>
        <dbReference type="Proteomes" id="UP000238218"/>
    </source>
</evidence>
<dbReference type="Proteomes" id="UP000238218">
    <property type="component" value="Unassembled WGS sequence"/>
</dbReference>
<evidence type="ECO:0000256" key="1">
    <source>
        <dbReference type="ARBA" id="ARBA00006930"/>
    </source>
</evidence>